<keyword evidence="1" id="KW-1133">Transmembrane helix</keyword>
<accession>A0A822XH47</accession>
<comment type="caution">
    <text evidence="2">The sequence shown here is derived from an EMBL/GenBank/DDBJ whole genome shotgun (WGS) entry which is preliminary data.</text>
</comment>
<sequence length="78" mass="8912">MAAGKGNLERTRRGIRTIFFMLTMVAALLPFLAPLLVAIRDILVPSILVSSFTPVRCYSYIDRAFDGYWLDTNQKKMR</sequence>
<dbReference type="EMBL" id="DUZY01000001">
    <property type="protein sequence ID" value="DAD18326.1"/>
    <property type="molecule type" value="Genomic_DNA"/>
</dbReference>
<name>A0A822XH47_NELNU</name>
<organism evidence="2 3">
    <name type="scientific">Nelumbo nucifera</name>
    <name type="common">Sacred lotus</name>
    <dbReference type="NCBI Taxonomy" id="4432"/>
    <lineage>
        <taxon>Eukaryota</taxon>
        <taxon>Viridiplantae</taxon>
        <taxon>Streptophyta</taxon>
        <taxon>Embryophyta</taxon>
        <taxon>Tracheophyta</taxon>
        <taxon>Spermatophyta</taxon>
        <taxon>Magnoliopsida</taxon>
        <taxon>Proteales</taxon>
        <taxon>Nelumbonaceae</taxon>
        <taxon>Nelumbo</taxon>
    </lineage>
</organism>
<gene>
    <name evidence="2" type="ORF">HUJ06_019789</name>
</gene>
<evidence type="ECO:0000313" key="3">
    <source>
        <dbReference type="Proteomes" id="UP000607653"/>
    </source>
</evidence>
<dbReference type="PANTHER" id="PTHR34953">
    <property type="entry name" value="ALPHA/BETA HYDROLASE RELATED PROTEIN"/>
    <property type="match status" value="1"/>
</dbReference>
<dbReference type="AlphaFoldDB" id="A0A822XH47"/>
<feature type="transmembrane region" description="Helical" evidence="1">
    <location>
        <begin position="18"/>
        <end position="39"/>
    </location>
</feature>
<evidence type="ECO:0000256" key="1">
    <source>
        <dbReference type="SAM" id="Phobius"/>
    </source>
</evidence>
<protein>
    <submittedName>
        <fullName evidence="2">Uncharacterized protein</fullName>
    </submittedName>
</protein>
<reference evidence="2 3" key="1">
    <citation type="journal article" date="2020" name="Mol. Biol. Evol.">
        <title>Distinct Expression and Methylation Patterns for Genes with Different Fates following a Single Whole-Genome Duplication in Flowering Plants.</title>
        <authorList>
            <person name="Shi T."/>
            <person name="Rahmani R.S."/>
            <person name="Gugger P.F."/>
            <person name="Wang M."/>
            <person name="Li H."/>
            <person name="Zhang Y."/>
            <person name="Li Z."/>
            <person name="Wang Q."/>
            <person name="Van de Peer Y."/>
            <person name="Marchal K."/>
            <person name="Chen J."/>
        </authorList>
    </citation>
    <scope>NUCLEOTIDE SEQUENCE [LARGE SCALE GENOMIC DNA]</scope>
    <source>
        <tissue evidence="2">Leaf</tissue>
    </source>
</reference>
<dbReference type="PANTHER" id="PTHR34953:SF1">
    <property type="entry name" value="ALPHA_BETA HYDROLASE RELATED PROTEIN"/>
    <property type="match status" value="1"/>
</dbReference>
<dbReference type="Proteomes" id="UP000607653">
    <property type="component" value="Unassembled WGS sequence"/>
</dbReference>
<keyword evidence="1" id="KW-0812">Transmembrane</keyword>
<evidence type="ECO:0000313" key="2">
    <source>
        <dbReference type="EMBL" id="DAD18326.1"/>
    </source>
</evidence>
<proteinExistence type="predicted"/>
<keyword evidence="3" id="KW-1185">Reference proteome</keyword>
<keyword evidence="1" id="KW-0472">Membrane</keyword>